<reference evidence="2 3" key="1">
    <citation type="submission" date="2015-09" db="EMBL/GenBank/DDBJ databases">
        <title>Trachymyrmex cornetzi WGS genome.</title>
        <authorList>
            <person name="Nygaard S."/>
            <person name="Hu H."/>
            <person name="Boomsma J."/>
            <person name="Zhang G."/>
        </authorList>
    </citation>
    <scope>NUCLEOTIDE SEQUENCE [LARGE SCALE GENOMIC DNA]</scope>
    <source>
        <strain evidence="2">Tcor2-1</strain>
        <tissue evidence="2">Whole body</tissue>
    </source>
</reference>
<feature type="signal peptide" evidence="1">
    <location>
        <begin position="1"/>
        <end position="25"/>
    </location>
</feature>
<evidence type="ECO:0000313" key="2">
    <source>
        <dbReference type="EMBL" id="KYN18048.1"/>
    </source>
</evidence>
<gene>
    <name evidence="2" type="ORF">ALC57_09693</name>
</gene>
<proteinExistence type="predicted"/>
<keyword evidence="3" id="KW-1185">Reference proteome</keyword>
<protein>
    <submittedName>
        <fullName evidence="2">Uncharacterized protein</fullName>
    </submittedName>
</protein>
<dbReference type="SMART" id="SM00718">
    <property type="entry name" value="DM4_12"/>
    <property type="match status" value="1"/>
</dbReference>
<dbReference type="PANTHER" id="PTHR21398">
    <property type="entry name" value="AGAP007094-PA"/>
    <property type="match status" value="1"/>
</dbReference>
<dbReference type="EMBL" id="KQ980050">
    <property type="protein sequence ID" value="KYN18048.1"/>
    <property type="molecule type" value="Genomic_DNA"/>
</dbReference>
<feature type="chain" id="PRO_5008270581" evidence="1">
    <location>
        <begin position="26"/>
        <end position="822"/>
    </location>
</feature>
<organism evidence="2 3">
    <name type="scientific">Trachymyrmex cornetzi</name>
    <dbReference type="NCBI Taxonomy" id="471704"/>
    <lineage>
        <taxon>Eukaryota</taxon>
        <taxon>Metazoa</taxon>
        <taxon>Ecdysozoa</taxon>
        <taxon>Arthropoda</taxon>
        <taxon>Hexapoda</taxon>
        <taxon>Insecta</taxon>
        <taxon>Pterygota</taxon>
        <taxon>Neoptera</taxon>
        <taxon>Endopterygota</taxon>
        <taxon>Hymenoptera</taxon>
        <taxon>Apocrita</taxon>
        <taxon>Aculeata</taxon>
        <taxon>Formicoidea</taxon>
        <taxon>Formicidae</taxon>
        <taxon>Myrmicinae</taxon>
        <taxon>Trachymyrmex</taxon>
    </lineage>
</organism>
<sequence length="822" mass="94252">MRAPWLVLILTVILDPLLLLGEAVCHRNDTNLSAAGQRSGETLSRRRRELTFPKGSAFVMTLVLLKAIQLNEPKNWNLDLEFDVIWPIPSQEDLKKVTIKRPSKLKRRHRRELYANLELALDRLTSIVIHFSQNLPGRLCILRTICEAKTVLSPPGFSIIEDAIRIILSQRNGKPMRSWTLMNSTMLQARLTAIITVVPGRTGLNREIIHRVTLVDEHRRRSKPTGLFIPRLFPRTIPTSGLILPPIANAQPGVTSPNHEPGGLRQFAPRDRGQKDGITGVAHGLLLFQESRRTISQRIIPRFALRKVGIAMDYNAKYLIFLVLCLVLSEYEADNKYRTNLSRKRRYVVFPEGSTFSDRIIVQLNVLQVALCLTVHTLTPDDVFTEGLNWGISYDLPNESKPALEPFLELRNDKHKTSNKHDRYGSTMIANRYGALNSDWNNNVRQHFVPGKKKYRKSEYYYLQRRHRRELYNKLEVVMNASDFKIDIIHTFTEVSLFSFRMGFDGRTCVLRALCEASQRLMPKGNTLIEEMMRISFSLPLKRVFSFEPEEHRTYTKAHKAGHEGKDCAAMFPGCSFSLIDLALGKYNAPPSDHSGDAVDHTGTFGTEVEPTVDWPRYNMRDTGGAFEITSFFGRLIRRKRGSTWMNTIRTHLDIRWVTGERKFTFSTAIVTTTDAVTITIVNSRYLPRSFRAFLAEMRLITDNQIMAINSSSAMDPFACKLVPFPGRGTLGIQLITARGKKKKKDKPVQKFSQKEQAYYGRKCQDEYSKLYTICDFRSFTNSQRKRVQKRVYRRPGASRSGGLKQTNWLWPKIFYIGRGTE</sequence>
<dbReference type="InterPro" id="IPR006631">
    <property type="entry name" value="DM4_12"/>
</dbReference>
<evidence type="ECO:0000256" key="1">
    <source>
        <dbReference type="SAM" id="SignalP"/>
    </source>
</evidence>
<name>A0A195DYV3_9HYME</name>
<evidence type="ECO:0000313" key="3">
    <source>
        <dbReference type="Proteomes" id="UP000078492"/>
    </source>
</evidence>
<dbReference type="Proteomes" id="UP000078492">
    <property type="component" value="Unassembled WGS sequence"/>
</dbReference>
<dbReference type="Pfam" id="PF07841">
    <property type="entry name" value="DM4_12"/>
    <property type="match status" value="2"/>
</dbReference>
<accession>A0A195DYV3</accession>
<dbReference type="AlphaFoldDB" id="A0A195DYV3"/>
<keyword evidence="1" id="KW-0732">Signal</keyword>
<dbReference type="PANTHER" id="PTHR21398:SF7">
    <property type="entry name" value="LP19941P"/>
    <property type="match status" value="1"/>
</dbReference>